<evidence type="ECO:0000256" key="7">
    <source>
        <dbReference type="ARBA" id="ARBA00022777"/>
    </source>
</evidence>
<evidence type="ECO:0000259" key="12">
    <source>
        <dbReference type="SMART" id="SM00090"/>
    </source>
</evidence>
<dbReference type="GeneID" id="4601351"/>
<name>A1RXI9_THEPD</name>
<dbReference type="InterPro" id="IPR011009">
    <property type="entry name" value="Kinase-like_dom_sf"/>
</dbReference>
<dbReference type="eggNOG" id="arCOG01180">
    <property type="taxonomic scope" value="Archaea"/>
</dbReference>
<gene>
    <name evidence="13" type="ordered locus">Tpen_0513</name>
</gene>
<dbReference type="AlphaFoldDB" id="A1RXI9"/>
<dbReference type="PANTHER" id="PTHR45723">
    <property type="entry name" value="SERINE/THREONINE-PROTEIN KINASE RIO1"/>
    <property type="match status" value="1"/>
</dbReference>
<dbReference type="KEGG" id="tpe:Tpen_0513"/>
<keyword evidence="4" id="KW-0808">Transferase</keyword>
<dbReference type="Gene3D" id="3.30.200.20">
    <property type="entry name" value="Phosphorylase Kinase, domain 1"/>
    <property type="match status" value="1"/>
</dbReference>
<dbReference type="EMBL" id="CP000505">
    <property type="protein sequence ID" value="ABL77919.1"/>
    <property type="molecule type" value="Genomic_DNA"/>
</dbReference>
<dbReference type="InterPro" id="IPR018934">
    <property type="entry name" value="RIO_dom"/>
</dbReference>
<dbReference type="PROSITE" id="PS00109">
    <property type="entry name" value="PROTEIN_KINASE_TYR"/>
    <property type="match status" value="1"/>
</dbReference>
<evidence type="ECO:0000256" key="4">
    <source>
        <dbReference type="ARBA" id="ARBA00022679"/>
    </source>
</evidence>
<feature type="domain" description="RIO kinase" evidence="12">
    <location>
        <begin position="5"/>
        <end position="238"/>
    </location>
</feature>
<dbReference type="InterPro" id="IPR000687">
    <property type="entry name" value="RIO_kinase"/>
</dbReference>
<dbReference type="InterPro" id="IPR008266">
    <property type="entry name" value="Tyr_kinase_AS"/>
</dbReference>
<dbReference type="SUPFAM" id="SSF56112">
    <property type="entry name" value="Protein kinase-like (PK-like)"/>
    <property type="match status" value="1"/>
</dbReference>
<evidence type="ECO:0000313" key="13">
    <source>
        <dbReference type="EMBL" id="ABL77919.1"/>
    </source>
</evidence>
<keyword evidence="3" id="KW-0723">Serine/threonine-protein kinase</keyword>
<organism evidence="13 14">
    <name type="scientific">Thermofilum pendens (strain DSM 2475 / Hrk 5)</name>
    <dbReference type="NCBI Taxonomy" id="368408"/>
    <lineage>
        <taxon>Archaea</taxon>
        <taxon>Thermoproteota</taxon>
        <taxon>Thermoprotei</taxon>
        <taxon>Thermofilales</taxon>
        <taxon>Thermofilaceae</taxon>
        <taxon>Thermofilum</taxon>
    </lineage>
</organism>
<evidence type="ECO:0000256" key="1">
    <source>
        <dbReference type="ARBA" id="ARBA00009196"/>
    </source>
</evidence>
<evidence type="ECO:0000256" key="9">
    <source>
        <dbReference type="ARBA" id="ARBA00022842"/>
    </source>
</evidence>
<dbReference type="EC" id="2.7.11.1" evidence="2"/>
<keyword evidence="14" id="KW-1185">Reference proteome</keyword>
<dbReference type="GO" id="GO:0046872">
    <property type="term" value="F:metal ion binding"/>
    <property type="evidence" value="ECO:0007669"/>
    <property type="project" value="UniProtKB-KW"/>
</dbReference>
<dbReference type="HOGENOM" id="CLU_018693_3_3_2"/>
<evidence type="ECO:0000313" key="14">
    <source>
        <dbReference type="Proteomes" id="UP000000641"/>
    </source>
</evidence>
<dbReference type="STRING" id="368408.Tpen_0513"/>
<keyword evidence="8" id="KW-0067">ATP-binding</keyword>
<evidence type="ECO:0000256" key="2">
    <source>
        <dbReference type="ARBA" id="ARBA00012513"/>
    </source>
</evidence>
<evidence type="ECO:0000256" key="11">
    <source>
        <dbReference type="ARBA" id="ARBA00048679"/>
    </source>
</evidence>
<comment type="similarity">
    <text evidence="1">Belongs to the protein kinase superfamily. RIO-type Ser/Thr kinase family.</text>
</comment>
<dbReference type="RefSeq" id="WP_011752184.1">
    <property type="nucleotide sequence ID" value="NC_008698.1"/>
</dbReference>
<protein>
    <recommendedName>
        <fullName evidence="2">non-specific serine/threonine protein kinase</fullName>
        <ecNumber evidence="2">2.7.11.1</ecNumber>
    </recommendedName>
</protein>
<proteinExistence type="inferred from homology"/>
<dbReference type="InterPro" id="IPR051272">
    <property type="entry name" value="RIO-type_Ser/Thr_kinase"/>
</dbReference>
<evidence type="ECO:0000256" key="6">
    <source>
        <dbReference type="ARBA" id="ARBA00022741"/>
    </source>
</evidence>
<keyword evidence="6" id="KW-0547">Nucleotide-binding</keyword>
<keyword evidence="9" id="KW-0460">Magnesium</keyword>
<dbReference type="GO" id="GO:0005524">
    <property type="term" value="F:ATP binding"/>
    <property type="evidence" value="ECO:0007669"/>
    <property type="project" value="UniProtKB-KW"/>
</dbReference>
<keyword evidence="5" id="KW-0479">Metal-binding</keyword>
<evidence type="ECO:0000256" key="8">
    <source>
        <dbReference type="ARBA" id="ARBA00022840"/>
    </source>
</evidence>
<dbReference type="SMART" id="SM00090">
    <property type="entry name" value="RIO"/>
    <property type="match status" value="1"/>
</dbReference>
<evidence type="ECO:0000256" key="3">
    <source>
        <dbReference type="ARBA" id="ARBA00022527"/>
    </source>
</evidence>
<evidence type="ECO:0000256" key="10">
    <source>
        <dbReference type="ARBA" id="ARBA00047899"/>
    </source>
</evidence>
<dbReference type="Proteomes" id="UP000000641">
    <property type="component" value="Chromosome"/>
</dbReference>
<dbReference type="InterPro" id="IPR018935">
    <property type="entry name" value="RIO_kinase_CS"/>
</dbReference>
<dbReference type="PROSITE" id="PS01245">
    <property type="entry name" value="RIO1"/>
    <property type="match status" value="1"/>
</dbReference>
<evidence type="ECO:0000256" key="5">
    <source>
        <dbReference type="ARBA" id="ARBA00022723"/>
    </source>
</evidence>
<reference evidence="14" key="1">
    <citation type="journal article" date="2008" name="J. Bacteriol.">
        <title>Genome sequence of Thermofilum pendens reveals an exceptional loss of biosynthetic pathways without genome reduction.</title>
        <authorList>
            <person name="Anderson I."/>
            <person name="Rodriguez J."/>
            <person name="Susanti D."/>
            <person name="Porat I."/>
            <person name="Reich C."/>
            <person name="Ulrich L.E."/>
            <person name="Elkins J.G."/>
            <person name="Mavromatis K."/>
            <person name="Lykidis A."/>
            <person name="Kim E."/>
            <person name="Thompson L.S."/>
            <person name="Nolan M."/>
            <person name="Land M."/>
            <person name="Copeland A."/>
            <person name="Lapidus A."/>
            <person name="Lucas S."/>
            <person name="Detter C."/>
            <person name="Zhulin I.B."/>
            <person name="Olsen G.J."/>
            <person name="Whitman W."/>
            <person name="Mukhopadhyay B."/>
            <person name="Bristow J."/>
            <person name="Kyrpides N."/>
        </authorList>
    </citation>
    <scope>NUCLEOTIDE SEQUENCE [LARGE SCALE GENOMIC DNA]</scope>
    <source>
        <strain evidence="14">DSM 2475 / Hrk 5</strain>
    </source>
</reference>
<dbReference type="GO" id="GO:0004674">
    <property type="term" value="F:protein serine/threonine kinase activity"/>
    <property type="evidence" value="ECO:0007669"/>
    <property type="project" value="UniProtKB-KW"/>
</dbReference>
<keyword evidence="7" id="KW-0418">Kinase</keyword>
<comment type="catalytic activity">
    <reaction evidence="10">
        <text>L-threonyl-[protein] + ATP = O-phospho-L-threonyl-[protein] + ADP + H(+)</text>
        <dbReference type="Rhea" id="RHEA:46608"/>
        <dbReference type="Rhea" id="RHEA-COMP:11060"/>
        <dbReference type="Rhea" id="RHEA-COMP:11605"/>
        <dbReference type="ChEBI" id="CHEBI:15378"/>
        <dbReference type="ChEBI" id="CHEBI:30013"/>
        <dbReference type="ChEBI" id="CHEBI:30616"/>
        <dbReference type="ChEBI" id="CHEBI:61977"/>
        <dbReference type="ChEBI" id="CHEBI:456216"/>
        <dbReference type="EC" id="2.7.11.1"/>
    </reaction>
</comment>
<comment type="catalytic activity">
    <reaction evidence="11">
        <text>L-seryl-[protein] + ATP = O-phospho-L-seryl-[protein] + ADP + H(+)</text>
        <dbReference type="Rhea" id="RHEA:17989"/>
        <dbReference type="Rhea" id="RHEA-COMP:9863"/>
        <dbReference type="Rhea" id="RHEA-COMP:11604"/>
        <dbReference type="ChEBI" id="CHEBI:15378"/>
        <dbReference type="ChEBI" id="CHEBI:29999"/>
        <dbReference type="ChEBI" id="CHEBI:30616"/>
        <dbReference type="ChEBI" id="CHEBI:83421"/>
        <dbReference type="ChEBI" id="CHEBI:456216"/>
        <dbReference type="EC" id="2.7.11.1"/>
    </reaction>
</comment>
<dbReference type="Pfam" id="PF01163">
    <property type="entry name" value="RIO1"/>
    <property type="match status" value="1"/>
</dbReference>
<dbReference type="Gene3D" id="1.10.510.10">
    <property type="entry name" value="Transferase(Phosphotransferase) domain 1"/>
    <property type="match status" value="1"/>
</dbReference>
<accession>A1RXI9</accession>
<dbReference type="CDD" id="cd05145">
    <property type="entry name" value="RIO1_like"/>
    <property type="match status" value="1"/>
</dbReference>
<dbReference type="EnsemblBacteria" id="ABL77919">
    <property type="protein sequence ID" value="ABL77919"/>
    <property type="gene ID" value="Tpen_0513"/>
</dbReference>
<sequence>MAEKDSSVREVLEDVFDQRTVLAVLHLMNRGVLAKLYGTVSTGKEARVYWGKDRDGRDLAVKIYLIVTAEFRRGRLKYILGDPRFEGASLRGRELIYAWARKEYRNLRRASQFGIPCPKPIAVYENILVMEFIGRDGVPAPLLKDSPPSRPYEAFRELQSYIERMVLEAGLVHADLSEYNILVEDDRLVIIDWGSAVLSSHPNAEEFLLNDIRNVYRFFRELGVDTGRPEEFFEHIRSQMR</sequence>